<dbReference type="Gene3D" id="3.40.30.10">
    <property type="entry name" value="Glutaredoxin"/>
    <property type="match status" value="1"/>
</dbReference>
<dbReference type="Pfam" id="PF00085">
    <property type="entry name" value="Thioredoxin"/>
    <property type="match status" value="1"/>
</dbReference>
<dbReference type="InterPro" id="IPR036249">
    <property type="entry name" value="Thioredoxin-like_sf"/>
</dbReference>
<dbReference type="Pfam" id="PF06201">
    <property type="entry name" value="PITH"/>
    <property type="match status" value="1"/>
</dbReference>
<dbReference type="SUPFAM" id="SSF52833">
    <property type="entry name" value="Thioredoxin-like"/>
    <property type="match status" value="1"/>
</dbReference>
<dbReference type="EMBL" id="JASJQH010000058">
    <property type="protein sequence ID" value="KAK9767722.1"/>
    <property type="molecule type" value="Genomic_DNA"/>
</dbReference>
<sequence length="282" mass="31868">MSFIKVIHSQPEYQQLLNSTAPTKLVVVDFTAKWCQPCQIIAPIFNNLSSKYRNVIFAKVDVDDVQEVAQAAGVSSMPTFQLFKNKAKIAELKGANPQQLEALIIEHQGEPEEDSNHINIPGHSDITEFITLNQLECLNQKSDHSVRNIFKKDAAYLESDVDEQLIIAVSFNQPVKLHSIKLIAPKEFAPKTIKLFCNRLTLGFDEADDIQETQMLELTEEDYEENAVIPLRFVKFQNVSSVILFIEDNLGEEETTKIQQLVFVGSPIETTKMGDLKNQHAH</sequence>
<evidence type="ECO:0000259" key="2">
    <source>
        <dbReference type="PROSITE" id="PS51352"/>
    </source>
</evidence>
<feature type="domain" description="Thioredoxin" evidence="2">
    <location>
        <begin position="4"/>
        <end position="140"/>
    </location>
</feature>
<dbReference type="InterPro" id="IPR013766">
    <property type="entry name" value="Thioredoxin_domain"/>
</dbReference>
<dbReference type="InterPro" id="IPR008979">
    <property type="entry name" value="Galactose-bd-like_sf"/>
</dbReference>
<name>A0ABR2X222_9FUNG</name>
<comment type="caution">
    <text evidence="4">The sequence shown here is derived from an EMBL/GenBank/DDBJ whole genome shotgun (WGS) entry which is preliminary data.</text>
</comment>
<protein>
    <recommendedName>
        <fullName evidence="6">Thioredoxin-like protein</fullName>
    </recommendedName>
</protein>
<evidence type="ECO:0000256" key="1">
    <source>
        <dbReference type="ARBA" id="ARBA00023157"/>
    </source>
</evidence>
<dbReference type="InterPro" id="IPR010400">
    <property type="entry name" value="PITH_dom"/>
</dbReference>
<dbReference type="Proteomes" id="UP001479436">
    <property type="component" value="Unassembled WGS sequence"/>
</dbReference>
<keyword evidence="5" id="KW-1185">Reference proteome</keyword>
<dbReference type="InterPro" id="IPR037047">
    <property type="entry name" value="PITH_dom_sf"/>
</dbReference>
<dbReference type="CDD" id="cd02947">
    <property type="entry name" value="TRX_family"/>
    <property type="match status" value="1"/>
</dbReference>
<dbReference type="PROSITE" id="PS51532">
    <property type="entry name" value="PITH"/>
    <property type="match status" value="1"/>
</dbReference>
<organism evidence="4 5">
    <name type="scientific">Basidiobolus ranarum</name>
    <dbReference type="NCBI Taxonomy" id="34480"/>
    <lineage>
        <taxon>Eukaryota</taxon>
        <taxon>Fungi</taxon>
        <taxon>Fungi incertae sedis</taxon>
        <taxon>Zoopagomycota</taxon>
        <taxon>Entomophthoromycotina</taxon>
        <taxon>Basidiobolomycetes</taxon>
        <taxon>Basidiobolales</taxon>
        <taxon>Basidiobolaceae</taxon>
        <taxon>Basidiobolus</taxon>
    </lineage>
</organism>
<dbReference type="PRINTS" id="PR00421">
    <property type="entry name" value="THIOREDOXIN"/>
</dbReference>
<evidence type="ECO:0000313" key="5">
    <source>
        <dbReference type="Proteomes" id="UP001479436"/>
    </source>
</evidence>
<evidence type="ECO:0000313" key="4">
    <source>
        <dbReference type="EMBL" id="KAK9767722.1"/>
    </source>
</evidence>
<dbReference type="PANTHER" id="PTHR46115">
    <property type="entry name" value="THIOREDOXIN-LIKE PROTEIN 1"/>
    <property type="match status" value="1"/>
</dbReference>
<proteinExistence type="predicted"/>
<gene>
    <name evidence="4" type="ORF">K7432_002243</name>
</gene>
<dbReference type="SUPFAM" id="SSF49785">
    <property type="entry name" value="Galactose-binding domain-like"/>
    <property type="match status" value="1"/>
</dbReference>
<feature type="domain" description="PITH" evidence="3">
    <location>
        <begin position="115"/>
        <end position="282"/>
    </location>
</feature>
<evidence type="ECO:0000259" key="3">
    <source>
        <dbReference type="PROSITE" id="PS51532"/>
    </source>
</evidence>
<accession>A0ABR2X222</accession>
<keyword evidence="1" id="KW-1015">Disulfide bond</keyword>
<reference evidence="4 5" key="1">
    <citation type="submission" date="2023-04" db="EMBL/GenBank/DDBJ databases">
        <title>Genome of Basidiobolus ranarum AG-B5.</title>
        <authorList>
            <person name="Stajich J.E."/>
            <person name="Carter-House D."/>
            <person name="Gryganskyi A."/>
        </authorList>
    </citation>
    <scope>NUCLEOTIDE SEQUENCE [LARGE SCALE GENOMIC DNA]</scope>
    <source>
        <strain evidence="4 5">AG-B5</strain>
    </source>
</reference>
<dbReference type="PROSITE" id="PS51352">
    <property type="entry name" value="THIOREDOXIN_2"/>
    <property type="match status" value="1"/>
</dbReference>
<dbReference type="Gene3D" id="2.60.120.470">
    <property type="entry name" value="PITH domain"/>
    <property type="match status" value="1"/>
</dbReference>
<evidence type="ECO:0008006" key="6">
    <source>
        <dbReference type="Google" id="ProtNLM"/>
    </source>
</evidence>